<protein>
    <submittedName>
        <fullName evidence="1">Putative SET-domain containing protein family</fullName>
    </submittedName>
</protein>
<dbReference type="AlphaFoldDB" id="A0A1D6ISQ5"/>
<organism evidence="1">
    <name type="scientific">Zea mays</name>
    <name type="common">Maize</name>
    <dbReference type="NCBI Taxonomy" id="4577"/>
    <lineage>
        <taxon>Eukaryota</taxon>
        <taxon>Viridiplantae</taxon>
        <taxon>Streptophyta</taxon>
        <taxon>Embryophyta</taxon>
        <taxon>Tracheophyta</taxon>
        <taxon>Spermatophyta</taxon>
        <taxon>Magnoliopsida</taxon>
        <taxon>Liliopsida</taxon>
        <taxon>Poales</taxon>
        <taxon>Poaceae</taxon>
        <taxon>PACMAD clade</taxon>
        <taxon>Panicoideae</taxon>
        <taxon>Andropogonodae</taxon>
        <taxon>Andropogoneae</taxon>
        <taxon>Tripsacinae</taxon>
        <taxon>Zea</taxon>
    </lineage>
</organism>
<accession>A0A1D6ISQ5</accession>
<proteinExistence type="predicted"/>
<gene>
    <name evidence="1" type="ORF">ZEAMMB73_Zm00001d023333</name>
</gene>
<sequence length="67" mass="7956">MILGCVQLINQVSYSFFCSVKFIDYFFIILCHVLSYSYHELNFECWIIVSNNRLLNPMEQKNNGNLQ</sequence>
<evidence type="ECO:0000313" key="1">
    <source>
        <dbReference type="EMBL" id="AQK39131.1"/>
    </source>
</evidence>
<dbReference type="EMBL" id="CM000786">
    <property type="protein sequence ID" value="AQK39131.1"/>
    <property type="molecule type" value="Genomic_DNA"/>
</dbReference>
<reference evidence="1" key="1">
    <citation type="submission" date="2015-12" db="EMBL/GenBank/DDBJ databases">
        <title>Update maize B73 reference genome by single molecule sequencing technologies.</title>
        <authorList>
            <consortium name="Maize Genome Sequencing Project"/>
            <person name="Ware D."/>
        </authorList>
    </citation>
    <scope>NUCLEOTIDE SEQUENCE</scope>
    <source>
        <tissue evidence="1">Seedling</tissue>
    </source>
</reference>
<name>A0A1D6ISQ5_MAIZE</name>